<dbReference type="KEGG" id="sulg:FJR48_04550"/>
<feature type="transmembrane region" description="Helical" evidence="1">
    <location>
        <begin position="49"/>
        <end position="69"/>
    </location>
</feature>
<evidence type="ECO:0000313" key="2">
    <source>
        <dbReference type="EMBL" id="QFR49033.1"/>
    </source>
</evidence>
<keyword evidence="1" id="KW-0812">Transmembrane</keyword>
<name>A0A5P8P004_9BACT</name>
<dbReference type="Proteomes" id="UP000326944">
    <property type="component" value="Chromosome"/>
</dbReference>
<dbReference type="OrthoDB" id="5334910at2"/>
<sequence length="88" mass="10000">MISFALIGGILLNIGAFLTFRGKIYESIVVYLLADVCWIVMAWEREDFVGVISIILGVTFGLLAFIKMYRGDMYKSLNKEDIKDDLQN</sequence>
<reference evidence="2 3" key="1">
    <citation type="submission" date="2019-09" db="EMBL/GenBank/DDBJ databases">
        <title>Sulfurimonas gotlandica sp. nov., a chemoautotrophic and psychrotolerant epsilonproteobacterium isolated from a pelagic redoxcline, and an emended description of the genus Sulfurimonas.</title>
        <authorList>
            <person name="Wang S."/>
            <person name="Jiang L."/>
            <person name="Shao S."/>
        </authorList>
    </citation>
    <scope>NUCLEOTIDE SEQUENCE [LARGE SCALE GENOMIC DNA]</scope>
    <source>
        <strain evidence="2 3">GYSZ_1</strain>
    </source>
</reference>
<organism evidence="2 3">
    <name type="scientific">Sulfurimonas lithotrophica</name>
    <dbReference type="NCBI Taxonomy" id="2590022"/>
    <lineage>
        <taxon>Bacteria</taxon>
        <taxon>Pseudomonadati</taxon>
        <taxon>Campylobacterota</taxon>
        <taxon>Epsilonproteobacteria</taxon>
        <taxon>Campylobacterales</taxon>
        <taxon>Sulfurimonadaceae</taxon>
        <taxon>Sulfurimonas</taxon>
    </lineage>
</organism>
<keyword evidence="1" id="KW-0472">Membrane</keyword>
<evidence type="ECO:0000256" key="1">
    <source>
        <dbReference type="SAM" id="Phobius"/>
    </source>
</evidence>
<dbReference type="RefSeq" id="WP_152306976.1">
    <property type="nucleotide sequence ID" value="NZ_CP043617.1"/>
</dbReference>
<protein>
    <submittedName>
        <fullName evidence="2">Uncharacterized protein</fullName>
    </submittedName>
</protein>
<proteinExistence type="predicted"/>
<keyword evidence="3" id="KW-1185">Reference proteome</keyword>
<dbReference type="AlphaFoldDB" id="A0A5P8P004"/>
<dbReference type="EMBL" id="CP043617">
    <property type="protein sequence ID" value="QFR49033.1"/>
    <property type="molecule type" value="Genomic_DNA"/>
</dbReference>
<evidence type="ECO:0000313" key="3">
    <source>
        <dbReference type="Proteomes" id="UP000326944"/>
    </source>
</evidence>
<accession>A0A5P8P004</accession>
<keyword evidence="1" id="KW-1133">Transmembrane helix</keyword>
<gene>
    <name evidence="2" type="ORF">FJR48_04550</name>
</gene>